<reference evidence="1" key="1">
    <citation type="submission" date="2020-03" db="EMBL/GenBank/DDBJ databases">
        <title>The deep terrestrial virosphere.</title>
        <authorList>
            <person name="Holmfeldt K."/>
            <person name="Nilsson E."/>
            <person name="Simone D."/>
            <person name="Lopez-Fernandez M."/>
            <person name="Wu X."/>
            <person name="de Brujin I."/>
            <person name="Lundin D."/>
            <person name="Andersson A."/>
            <person name="Bertilsson S."/>
            <person name="Dopson M."/>
        </authorList>
    </citation>
    <scope>NUCLEOTIDE SEQUENCE</scope>
    <source>
        <strain evidence="1">MM415A03618</strain>
    </source>
</reference>
<gene>
    <name evidence="1" type="ORF">MM415A03618_0015</name>
</gene>
<dbReference type="EMBL" id="MT141809">
    <property type="protein sequence ID" value="QJA70648.1"/>
    <property type="molecule type" value="Genomic_DNA"/>
</dbReference>
<sequence length="66" mass="7473">MADKTKAWAVYTPRGRLVSVHPLKNVAMTTAAIEDEIKYNLPHVTWEEIKGLGYTCERVTVVREGK</sequence>
<protein>
    <submittedName>
        <fullName evidence="1">Uncharacterized protein</fullName>
    </submittedName>
</protein>
<dbReference type="AlphaFoldDB" id="A0A6M3JN25"/>
<evidence type="ECO:0000313" key="1">
    <source>
        <dbReference type="EMBL" id="QJA70648.1"/>
    </source>
</evidence>
<organism evidence="1">
    <name type="scientific">viral metagenome</name>
    <dbReference type="NCBI Taxonomy" id="1070528"/>
    <lineage>
        <taxon>unclassified sequences</taxon>
        <taxon>metagenomes</taxon>
        <taxon>organismal metagenomes</taxon>
    </lineage>
</organism>
<accession>A0A6M3JN25</accession>
<name>A0A6M3JN25_9ZZZZ</name>
<proteinExistence type="predicted"/>